<comment type="cofactor">
    <cofactor evidence="2">
        <name>Fe(2+)</name>
        <dbReference type="ChEBI" id="CHEBI:29033"/>
    </cofactor>
    <text evidence="2">Binds 1 Fe(2+) ion.</text>
</comment>
<keyword evidence="2 3" id="KW-0378">Hydrolase</keyword>
<feature type="active site" evidence="2">
    <location>
        <position position="136"/>
    </location>
</feature>
<dbReference type="Pfam" id="PF01327">
    <property type="entry name" value="Pep_deformylase"/>
    <property type="match status" value="1"/>
</dbReference>
<dbReference type="HAMAP" id="MF_00163">
    <property type="entry name" value="Pep_deformylase"/>
    <property type="match status" value="1"/>
</dbReference>
<keyword evidence="2" id="KW-0648">Protein biosynthesis</keyword>
<evidence type="ECO:0000256" key="2">
    <source>
        <dbReference type="HAMAP-Rule" id="MF_00163"/>
    </source>
</evidence>
<comment type="similarity">
    <text evidence="1 2">Belongs to the polypeptide deformylase family.</text>
</comment>
<dbReference type="PIRSF" id="PIRSF004749">
    <property type="entry name" value="Pep_def"/>
    <property type="match status" value="1"/>
</dbReference>
<dbReference type="NCBIfam" id="TIGR00079">
    <property type="entry name" value="pept_deformyl"/>
    <property type="match status" value="1"/>
</dbReference>
<dbReference type="NCBIfam" id="NF001159">
    <property type="entry name" value="PRK00150.1-3"/>
    <property type="match status" value="1"/>
</dbReference>
<dbReference type="PRINTS" id="PR01576">
    <property type="entry name" value="PDEFORMYLASE"/>
</dbReference>
<accession>A0A1L3I0X9</accession>
<dbReference type="KEGG" id="php:PhaeoP97_00315"/>
<gene>
    <name evidence="2" type="primary">def</name>
    <name evidence="3" type="ORF">PhaeoP97_00315</name>
</gene>
<dbReference type="STRING" id="1844006.PhaeoP97_00315"/>
<dbReference type="GO" id="GO:0046872">
    <property type="term" value="F:metal ion binding"/>
    <property type="evidence" value="ECO:0007669"/>
    <property type="project" value="UniProtKB-KW"/>
</dbReference>
<dbReference type="OrthoDB" id="9804313at2"/>
<protein>
    <recommendedName>
        <fullName evidence="2">Peptide deformylase</fullName>
        <shortName evidence="2">PDF</shortName>
        <ecNumber evidence="2">3.5.1.88</ecNumber>
    </recommendedName>
    <alternativeName>
        <fullName evidence="2">Polypeptide deformylase</fullName>
    </alternativeName>
</protein>
<reference evidence="4" key="1">
    <citation type="submission" date="2016-07" db="EMBL/GenBank/DDBJ databases">
        <title>Phaeobacter portensis sp. nov., a tropodithietic acid producing bacterium isolated from a German harbor.</title>
        <authorList>
            <person name="Freese H.M."/>
            <person name="Bunk B."/>
            <person name="Breider S."/>
            <person name="Brinkhoff T."/>
        </authorList>
    </citation>
    <scope>NUCLEOTIDE SEQUENCE [LARGE SCALE GENOMIC DNA]</scope>
    <source>
        <strain evidence="4">P97</strain>
    </source>
</reference>
<comment type="catalytic activity">
    <reaction evidence="2">
        <text>N-terminal N-formyl-L-methionyl-[peptide] + H2O = N-terminal L-methionyl-[peptide] + formate</text>
        <dbReference type="Rhea" id="RHEA:24420"/>
        <dbReference type="Rhea" id="RHEA-COMP:10639"/>
        <dbReference type="Rhea" id="RHEA-COMP:10640"/>
        <dbReference type="ChEBI" id="CHEBI:15377"/>
        <dbReference type="ChEBI" id="CHEBI:15740"/>
        <dbReference type="ChEBI" id="CHEBI:49298"/>
        <dbReference type="ChEBI" id="CHEBI:64731"/>
        <dbReference type="EC" id="3.5.1.88"/>
    </reaction>
</comment>
<organism evidence="3 4">
    <name type="scientific">Phaeobacter porticola</name>
    <dbReference type="NCBI Taxonomy" id="1844006"/>
    <lineage>
        <taxon>Bacteria</taxon>
        <taxon>Pseudomonadati</taxon>
        <taxon>Pseudomonadota</taxon>
        <taxon>Alphaproteobacteria</taxon>
        <taxon>Rhodobacterales</taxon>
        <taxon>Roseobacteraceae</taxon>
        <taxon>Phaeobacter</taxon>
    </lineage>
</organism>
<feature type="binding site" evidence="2">
    <location>
        <position position="139"/>
    </location>
    <ligand>
        <name>Fe cation</name>
        <dbReference type="ChEBI" id="CHEBI:24875"/>
    </ligand>
</feature>
<dbReference type="InterPro" id="IPR023635">
    <property type="entry name" value="Peptide_deformylase"/>
</dbReference>
<keyword evidence="2" id="KW-0479">Metal-binding</keyword>
<dbReference type="GO" id="GO:0006412">
    <property type="term" value="P:translation"/>
    <property type="evidence" value="ECO:0007669"/>
    <property type="project" value="UniProtKB-UniRule"/>
</dbReference>
<dbReference type="EC" id="3.5.1.88" evidence="2"/>
<sequence length="169" mass="18640">MTVLPIVTWPDPVLSARADPVASIADVADLAQDMLDTMYAAPGRGLAAPQVGVLRRVFVMDTMWKDGARDPLVCINPEILALSDTLVTGPEGCLSIPGVSLEVARPDWVELGWRDLDGTRHQRRFDGFAAVCIQHEYDHLEGRVTFDQVLPEIRAKAEAAYQFDTEIPR</sequence>
<feature type="binding site" evidence="2">
    <location>
        <position position="93"/>
    </location>
    <ligand>
        <name>Fe cation</name>
        <dbReference type="ChEBI" id="CHEBI:24875"/>
    </ligand>
</feature>
<dbReference type="SUPFAM" id="SSF56420">
    <property type="entry name" value="Peptide deformylase"/>
    <property type="match status" value="1"/>
</dbReference>
<dbReference type="InterPro" id="IPR036821">
    <property type="entry name" value="Peptide_deformylase_sf"/>
</dbReference>
<dbReference type="EMBL" id="CP016364">
    <property type="protein sequence ID" value="APG45766.1"/>
    <property type="molecule type" value="Genomic_DNA"/>
</dbReference>
<dbReference type="Gene3D" id="3.90.45.10">
    <property type="entry name" value="Peptide deformylase"/>
    <property type="match status" value="1"/>
</dbReference>
<dbReference type="Proteomes" id="UP000183859">
    <property type="component" value="Chromosome"/>
</dbReference>
<dbReference type="PANTHER" id="PTHR10458">
    <property type="entry name" value="PEPTIDE DEFORMYLASE"/>
    <property type="match status" value="1"/>
</dbReference>
<dbReference type="CDD" id="cd00487">
    <property type="entry name" value="Pep_deformylase"/>
    <property type="match status" value="1"/>
</dbReference>
<comment type="function">
    <text evidence="2">Removes the formyl group from the N-terminal Met of newly synthesized proteins. Requires at least a dipeptide for an efficient rate of reaction. N-terminal L-methionine is a prerequisite for activity but the enzyme has broad specificity at other positions.</text>
</comment>
<evidence type="ECO:0000313" key="3">
    <source>
        <dbReference type="EMBL" id="APG45766.1"/>
    </source>
</evidence>
<dbReference type="GO" id="GO:0042586">
    <property type="term" value="F:peptide deformylase activity"/>
    <property type="evidence" value="ECO:0007669"/>
    <property type="project" value="UniProtKB-UniRule"/>
</dbReference>
<evidence type="ECO:0000256" key="1">
    <source>
        <dbReference type="ARBA" id="ARBA00010759"/>
    </source>
</evidence>
<evidence type="ECO:0000313" key="4">
    <source>
        <dbReference type="Proteomes" id="UP000183859"/>
    </source>
</evidence>
<feature type="binding site" evidence="2">
    <location>
        <position position="135"/>
    </location>
    <ligand>
        <name>Fe cation</name>
        <dbReference type="ChEBI" id="CHEBI:24875"/>
    </ligand>
</feature>
<dbReference type="RefSeq" id="WP_072503577.1">
    <property type="nucleotide sequence ID" value="NZ_CP016364.1"/>
</dbReference>
<name>A0A1L3I0X9_9RHOB</name>
<dbReference type="AlphaFoldDB" id="A0A1L3I0X9"/>
<keyword evidence="4" id="KW-1185">Reference proteome</keyword>
<dbReference type="PANTHER" id="PTHR10458:SF22">
    <property type="entry name" value="PEPTIDE DEFORMYLASE"/>
    <property type="match status" value="1"/>
</dbReference>
<proteinExistence type="inferred from homology"/>
<keyword evidence="2" id="KW-0408">Iron</keyword>